<dbReference type="EMBL" id="JBHSRF010000102">
    <property type="protein sequence ID" value="MFC6086831.1"/>
    <property type="molecule type" value="Genomic_DNA"/>
</dbReference>
<feature type="transmembrane region" description="Helical" evidence="1">
    <location>
        <begin position="21"/>
        <end position="41"/>
    </location>
</feature>
<protein>
    <recommendedName>
        <fullName evidence="4">DUF4352 domain-containing protein</fullName>
    </recommendedName>
</protein>
<proteinExistence type="predicted"/>
<keyword evidence="1" id="KW-1133">Transmembrane helix</keyword>
<evidence type="ECO:0000313" key="3">
    <source>
        <dbReference type="Proteomes" id="UP001596137"/>
    </source>
</evidence>
<evidence type="ECO:0000313" key="2">
    <source>
        <dbReference type="EMBL" id="MFC6086831.1"/>
    </source>
</evidence>
<sequence length="207" mass="22643">MTSRELVLRRDVPRRGAPGPWVVVTALLFVLGTVLALAWPAGGLEEARPEIVHRRAGETTTGQRFSITPEKVAFVGVDPAPGYGDAKPGRFLTLEMRVENVSHETATVQDLAQRLSLVLSPSGATFTWLKNGTAKFVIRDGGSERDQLQPAMPERVMIVYRVPVPLTDPTHVTAAFEDSEFRGGFQSSLSEWWPGETLAVYDLEVGS</sequence>
<evidence type="ECO:0008006" key="4">
    <source>
        <dbReference type="Google" id="ProtNLM"/>
    </source>
</evidence>
<organism evidence="2 3">
    <name type="scientific">Sphaerisporangium aureirubrum</name>
    <dbReference type="NCBI Taxonomy" id="1544736"/>
    <lineage>
        <taxon>Bacteria</taxon>
        <taxon>Bacillati</taxon>
        <taxon>Actinomycetota</taxon>
        <taxon>Actinomycetes</taxon>
        <taxon>Streptosporangiales</taxon>
        <taxon>Streptosporangiaceae</taxon>
        <taxon>Sphaerisporangium</taxon>
    </lineage>
</organism>
<gene>
    <name evidence="2" type="ORF">ACFP1K_37090</name>
</gene>
<dbReference type="RefSeq" id="WP_380762396.1">
    <property type="nucleotide sequence ID" value="NZ_JBHSRF010000102.1"/>
</dbReference>
<dbReference type="Proteomes" id="UP001596137">
    <property type="component" value="Unassembled WGS sequence"/>
</dbReference>
<keyword evidence="3" id="KW-1185">Reference proteome</keyword>
<keyword evidence="1" id="KW-0812">Transmembrane</keyword>
<keyword evidence="1" id="KW-0472">Membrane</keyword>
<evidence type="ECO:0000256" key="1">
    <source>
        <dbReference type="SAM" id="Phobius"/>
    </source>
</evidence>
<name>A0ABW1NUZ4_9ACTN</name>
<accession>A0ABW1NUZ4</accession>
<reference evidence="3" key="1">
    <citation type="journal article" date="2019" name="Int. J. Syst. Evol. Microbiol.">
        <title>The Global Catalogue of Microorganisms (GCM) 10K type strain sequencing project: providing services to taxonomists for standard genome sequencing and annotation.</title>
        <authorList>
            <consortium name="The Broad Institute Genomics Platform"/>
            <consortium name="The Broad Institute Genome Sequencing Center for Infectious Disease"/>
            <person name="Wu L."/>
            <person name="Ma J."/>
        </authorList>
    </citation>
    <scope>NUCLEOTIDE SEQUENCE [LARGE SCALE GENOMIC DNA]</scope>
    <source>
        <strain evidence="3">JCM 30346</strain>
    </source>
</reference>
<comment type="caution">
    <text evidence="2">The sequence shown here is derived from an EMBL/GenBank/DDBJ whole genome shotgun (WGS) entry which is preliminary data.</text>
</comment>